<feature type="compositionally biased region" description="Low complexity" evidence="1">
    <location>
        <begin position="340"/>
        <end position="353"/>
    </location>
</feature>
<proteinExistence type="predicted"/>
<evidence type="ECO:0000313" key="4">
    <source>
        <dbReference type="Proteomes" id="UP000027195"/>
    </source>
</evidence>
<dbReference type="Gene3D" id="1.20.1280.50">
    <property type="match status" value="1"/>
</dbReference>
<dbReference type="AlphaFoldDB" id="A0A067M3V9"/>
<dbReference type="EMBL" id="KL198079">
    <property type="protein sequence ID" value="KDQ09370.1"/>
    <property type="molecule type" value="Genomic_DNA"/>
</dbReference>
<gene>
    <name evidence="3" type="ORF">BOTBODRAFT_37124</name>
</gene>
<feature type="compositionally biased region" description="Basic and acidic residues" evidence="1">
    <location>
        <begin position="562"/>
        <end position="575"/>
    </location>
</feature>
<evidence type="ECO:0000313" key="3">
    <source>
        <dbReference type="EMBL" id="KDQ09370.1"/>
    </source>
</evidence>
<name>A0A067M3V9_BOTB1</name>
<dbReference type="OrthoDB" id="3256413at2759"/>
<feature type="compositionally biased region" description="Basic and acidic residues" evidence="1">
    <location>
        <begin position="538"/>
        <end position="551"/>
    </location>
</feature>
<dbReference type="Proteomes" id="UP000027195">
    <property type="component" value="Unassembled WGS sequence"/>
</dbReference>
<dbReference type="Pfam" id="PF12937">
    <property type="entry name" value="F-box-like"/>
    <property type="match status" value="1"/>
</dbReference>
<evidence type="ECO:0000256" key="1">
    <source>
        <dbReference type="SAM" id="MobiDB-lite"/>
    </source>
</evidence>
<evidence type="ECO:0000259" key="2">
    <source>
        <dbReference type="PROSITE" id="PS50181"/>
    </source>
</evidence>
<accession>A0A067M3V9</accession>
<feature type="region of interest" description="Disordered" evidence="1">
    <location>
        <begin position="333"/>
        <end position="367"/>
    </location>
</feature>
<dbReference type="InParanoid" id="A0A067M3V9"/>
<keyword evidence="4" id="KW-1185">Reference proteome</keyword>
<feature type="domain" description="F-box" evidence="2">
    <location>
        <begin position="1"/>
        <end position="46"/>
    </location>
</feature>
<dbReference type="STRING" id="930990.A0A067M3V9"/>
<dbReference type="HOGENOM" id="CLU_007279_2_0_1"/>
<dbReference type="SMART" id="SM00256">
    <property type="entry name" value="FBOX"/>
    <property type="match status" value="1"/>
</dbReference>
<feature type="region of interest" description="Disordered" evidence="1">
    <location>
        <begin position="538"/>
        <end position="643"/>
    </location>
</feature>
<organism evidence="3 4">
    <name type="scientific">Botryobasidium botryosum (strain FD-172 SS1)</name>
    <dbReference type="NCBI Taxonomy" id="930990"/>
    <lineage>
        <taxon>Eukaryota</taxon>
        <taxon>Fungi</taxon>
        <taxon>Dikarya</taxon>
        <taxon>Basidiomycota</taxon>
        <taxon>Agaricomycotina</taxon>
        <taxon>Agaricomycetes</taxon>
        <taxon>Cantharellales</taxon>
        <taxon>Botryobasidiaceae</taxon>
        <taxon>Botryobasidium</taxon>
    </lineage>
</organism>
<dbReference type="PROSITE" id="PS50181">
    <property type="entry name" value="FBOX"/>
    <property type="match status" value="1"/>
</dbReference>
<dbReference type="InterPro" id="IPR036047">
    <property type="entry name" value="F-box-like_dom_sf"/>
</dbReference>
<feature type="compositionally biased region" description="Acidic residues" evidence="1">
    <location>
        <begin position="576"/>
        <end position="629"/>
    </location>
</feature>
<dbReference type="CDD" id="cd09917">
    <property type="entry name" value="F-box_SF"/>
    <property type="match status" value="1"/>
</dbReference>
<reference evidence="4" key="1">
    <citation type="journal article" date="2014" name="Proc. Natl. Acad. Sci. U.S.A.">
        <title>Extensive sampling of basidiomycete genomes demonstrates inadequacy of the white-rot/brown-rot paradigm for wood decay fungi.</title>
        <authorList>
            <person name="Riley R."/>
            <person name="Salamov A.A."/>
            <person name="Brown D.W."/>
            <person name="Nagy L.G."/>
            <person name="Floudas D."/>
            <person name="Held B.W."/>
            <person name="Levasseur A."/>
            <person name="Lombard V."/>
            <person name="Morin E."/>
            <person name="Otillar R."/>
            <person name="Lindquist E.A."/>
            <person name="Sun H."/>
            <person name="LaButti K.M."/>
            <person name="Schmutz J."/>
            <person name="Jabbour D."/>
            <person name="Luo H."/>
            <person name="Baker S.E."/>
            <person name="Pisabarro A.G."/>
            <person name="Walton J.D."/>
            <person name="Blanchette R.A."/>
            <person name="Henrissat B."/>
            <person name="Martin F."/>
            <person name="Cullen D."/>
            <person name="Hibbett D.S."/>
            <person name="Grigoriev I.V."/>
        </authorList>
    </citation>
    <scope>NUCLEOTIDE SEQUENCE [LARGE SCALE GENOMIC DNA]</scope>
    <source>
        <strain evidence="4">FD-172 SS1</strain>
    </source>
</reference>
<dbReference type="SUPFAM" id="SSF81383">
    <property type="entry name" value="F-box domain"/>
    <property type="match status" value="1"/>
</dbReference>
<dbReference type="InterPro" id="IPR001810">
    <property type="entry name" value="F-box_dom"/>
</dbReference>
<sequence length="719" mass="80381">MRELPSELVLQILGELPFGDLARCSAVCKLFHSLIQSSASLQYSSHLGAEGYVDGPPSEVAVAERLARLERHRKAWHDLSWSRTVKYDMPSSSAGLYELYGGVFARGSQNSLDFVELPSTIRQTEGHSFRHPFEFPVGDFTMDPSQDLLVLAERRHRKSLSSLDPPFRVHIRTLSTNLPHPLAKVPIIEQSVVPHVETRYTFNITILGGSVGVFFRADYERTSPPSLFVVWEWTTGFIRSMKSFTQMDVPETFSFLSPDAFVLPRLPQPEGAHTTYVTPLLEIYTMHANGDESHPLYPRPVLEATFLLPYMRGHLHGNVPIFKSRSDPAPVYAPRFPAKSQSSHSSPSTLSASGGPQSQGEDGEGRSAQRPFYVAPENRIICFSVTPLLAEATVLFTYASTLLSYKKFLSQPPSSSPSPEMDMDPTPSNIFTHLITPLNSPLSFLDPSPASLDAVLANASNSTGPTPPTQAGLLRIPWATWGPPNARWILGPINLGNYECYVYGTRFVHGVQREVRPFPWWRRVRVLDFNPVGVRRAQMEEKREDDEKKSGLEGTGRSSRRRGSDEMNASDHEMGEDFYADGIVDGDSDLDMEDWESESDEGDDVMWEVGVDDDDDGHEGANDSDEDPDHFDQPVWSFLPPDADPDLDSAPNAQPETECRTVTETSVIRGGGFFLTDVHSSLPYREITKQVPHASYDFMIDDERIICLRDEMNAWVHTM</sequence>
<protein>
    <recommendedName>
        <fullName evidence="2">F-box domain-containing protein</fullName>
    </recommendedName>
</protein>